<dbReference type="Gene3D" id="3.40.50.300">
    <property type="entry name" value="P-loop containing nucleotide triphosphate hydrolases"/>
    <property type="match status" value="1"/>
</dbReference>
<gene>
    <name evidence="1" type="ORF">K444DRAFT_442726</name>
</gene>
<proteinExistence type="predicted"/>
<accession>A0A2J6T5L0</accession>
<dbReference type="STRING" id="1095630.A0A2J6T5L0"/>
<organism evidence="1 2">
    <name type="scientific">Hyaloscypha bicolor E</name>
    <dbReference type="NCBI Taxonomy" id="1095630"/>
    <lineage>
        <taxon>Eukaryota</taxon>
        <taxon>Fungi</taxon>
        <taxon>Dikarya</taxon>
        <taxon>Ascomycota</taxon>
        <taxon>Pezizomycotina</taxon>
        <taxon>Leotiomycetes</taxon>
        <taxon>Helotiales</taxon>
        <taxon>Hyaloscyphaceae</taxon>
        <taxon>Hyaloscypha</taxon>
        <taxon>Hyaloscypha bicolor</taxon>
    </lineage>
</organism>
<dbReference type="InterPro" id="IPR027417">
    <property type="entry name" value="P-loop_NTPase"/>
</dbReference>
<keyword evidence="2" id="KW-1185">Reference proteome</keyword>
<sequence>MKRLRSVVELFNRCLDVCEDLNEPRIAMVEVIDCLLQILSEFVKYLRRPDSEAASGWRSLENKITGDLTSMDASTKNLNGINSYSKVNLERATKTLNLSHGPAQYPEEHVTFPIAMITRNKNEKFFGRADELKNINGFLGHKDTNLRTYTIYGRRGVGKADIALQYAHTNPAGFDAIFWVNCETSVALRKSFTDMAVALNIPGADRNGRHEENQLAVLKWLKTTKRQWLLIFDNAER</sequence>
<dbReference type="Proteomes" id="UP000235371">
    <property type="component" value="Unassembled WGS sequence"/>
</dbReference>
<reference evidence="1 2" key="1">
    <citation type="submission" date="2016-04" db="EMBL/GenBank/DDBJ databases">
        <title>A degradative enzymes factory behind the ericoid mycorrhizal symbiosis.</title>
        <authorList>
            <consortium name="DOE Joint Genome Institute"/>
            <person name="Martino E."/>
            <person name="Morin E."/>
            <person name="Grelet G."/>
            <person name="Kuo A."/>
            <person name="Kohler A."/>
            <person name="Daghino S."/>
            <person name="Barry K."/>
            <person name="Choi C."/>
            <person name="Cichocki N."/>
            <person name="Clum A."/>
            <person name="Copeland A."/>
            <person name="Hainaut M."/>
            <person name="Haridas S."/>
            <person name="Labutti K."/>
            <person name="Lindquist E."/>
            <person name="Lipzen A."/>
            <person name="Khouja H.-R."/>
            <person name="Murat C."/>
            <person name="Ohm R."/>
            <person name="Olson A."/>
            <person name="Spatafora J."/>
            <person name="Veneault-Fourrey C."/>
            <person name="Henrissat B."/>
            <person name="Grigoriev I."/>
            <person name="Martin F."/>
            <person name="Perotto S."/>
        </authorList>
    </citation>
    <scope>NUCLEOTIDE SEQUENCE [LARGE SCALE GENOMIC DNA]</scope>
    <source>
        <strain evidence="1 2">E</strain>
    </source>
</reference>
<evidence type="ECO:0008006" key="3">
    <source>
        <dbReference type="Google" id="ProtNLM"/>
    </source>
</evidence>
<dbReference type="RefSeq" id="XP_024735211.1">
    <property type="nucleotide sequence ID" value="XM_024872854.1"/>
</dbReference>
<dbReference type="PANTHER" id="PTHR35205">
    <property type="entry name" value="NB-ARC AND TPR DOMAIN PROTEIN"/>
    <property type="match status" value="1"/>
</dbReference>
<protein>
    <recommendedName>
        <fullName evidence="3">NB-ARC domain-containing protein</fullName>
    </recommendedName>
</protein>
<dbReference type="GeneID" id="36580934"/>
<evidence type="ECO:0000313" key="2">
    <source>
        <dbReference type="Proteomes" id="UP000235371"/>
    </source>
</evidence>
<name>A0A2J6T5L0_9HELO</name>
<dbReference type="EMBL" id="KZ613828">
    <property type="protein sequence ID" value="PMD58307.1"/>
    <property type="molecule type" value="Genomic_DNA"/>
</dbReference>
<dbReference type="SUPFAM" id="SSF52540">
    <property type="entry name" value="P-loop containing nucleoside triphosphate hydrolases"/>
    <property type="match status" value="1"/>
</dbReference>
<dbReference type="InParanoid" id="A0A2J6T5L0"/>
<dbReference type="AlphaFoldDB" id="A0A2J6T5L0"/>
<dbReference type="OrthoDB" id="6161812at2759"/>
<evidence type="ECO:0000313" key="1">
    <source>
        <dbReference type="EMBL" id="PMD58307.1"/>
    </source>
</evidence>
<dbReference type="PANTHER" id="PTHR35205:SF1">
    <property type="entry name" value="ZU5 DOMAIN-CONTAINING PROTEIN"/>
    <property type="match status" value="1"/>
</dbReference>